<comment type="caution">
    <text evidence="2">The sequence shown here is derived from an EMBL/GenBank/DDBJ whole genome shotgun (WGS) entry which is preliminary data.</text>
</comment>
<gene>
    <name evidence="2" type="ORF">AGLY_005752</name>
</gene>
<keyword evidence="1" id="KW-1133">Transmembrane helix</keyword>
<protein>
    <submittedName>
        <fullName evidence="2">Uncharacterized protein</fullName>
    </submittedName>
</protein>
<evidence type="ECO:0000256" key="1">
    <source>
        <dbReference type="SAM" id="Phobius"/>
    </source>
</evidence>
<keyword evidence="3" id="KW-1185">Reference proteome</keyword>
<dbReference type="AlphaFoldDB" id="A0A6G0TW07"/>
<proteinExistence type="predicted"/>
<evidence type="ECO:0000313" key="3">
    <source>
        <dbReference type="Proteomes" id="UP000475862"/>
    </source>
</evidence>
<dbReference type="EMBL" id="VYZN01000016">
    <property type="protein sequence ID" value="KAE9538653.1"/>
    <property type="molecule type" value="Genomic_DNA"/>
</dbReference>
<feature type="transmembrane region" description="Helical" evidence="1">
    <location>
        <begin position="12"/>
        <end position="36"/>
    </location>
</feature>
<name>A0A6G0TW07_APHGL</name>
<accession>A0A6G0TW07</accession>
<organism evidence="2 3">
    <name type="scientific">Aphis glycines</name>
    <name type="common">Soybean aphid</name>
    <dbReference type="NCBI Taxonomy" id="307491"/>
    <lineage>
        <taxon>Eukaryota</taxon>
        <taxon>Metazoa</taxon>
        <taxon>Ecdysozoa</taxon>
        <taxon>Arthropoda</taxon>
        <taxon>Hexapoda</taxon>
        <taxon>Insecta</taxon>
        <taxon>Pterygota</taxon>
        <taxon>Neoptera</taxon>
        <taxon>Paraneoptera</taxon>
        <taxon>Hemiptera</taxon>
        <taxon>Sternorrhyncha</taxon>
        <taxon>Aphidomorpha</taxon>
        <taxon>Aphidoidea</taxon>
        <taxon>Aphididae</taxon>
        <taxon>Aphidini</taxon>
        <taxon>Aphis</taxon>
        <taxon>Aphis</taxon>
    </lineage>
</organism>
<reference evidence="2 3" key="1">
    <citation type="submission" date="2019-08" db="EMBL/GenBank/DDBJ databases">
        <title>The genome of the soybean aphid Biotype 1, its phylome, world population structure and adaptation to the North American continent.</title>
        <authorList>
            <person name="Giordano R."/>
            <person name="Donthu R.K."/>
            <person name="Hernandez A.G."/>
            <person name="Wright C.L."/>
            <person name="Zimin A.V."/>
        </authorList>
    </citation>
    <scope>NUCLEOTIDE SEQUENCE [LARGE SCALE GENOMIC DNA]</scope>
    <source>
        <tissue evidence="2">Whole aphids</tissue>
    </source>
</reference>
<keyword evidence="1" id="KW-0472">Membrane</keyword>
<keyword evidence="1" id="KW-0812">Transmembrane</keyword>
<sequence>MFEERSELYRKNNICILFILSYWLNIIIHELILIFIDLVKYLLNGKHTIKFVYVNHIISNMHVMCNVRKTIEMEDSLLCHSRIKTNNLTDSIQIFIEYYKIKFKKRRVYVEIKRSVDFSNPLSETNCCSRRKEIKRRETHLFNNKNDYNFYNNIRDGCVFAPFGNPSQSTFCVVFSLSHSRHLINLYGETEITEYRRPSRQWNNNHVHHD</sequence>
<evidence type="ECO:0000313" key="2">
    <source>
        <dbReference type="EMBL" id="KAE9538653.1"/>
    </source>
</evidence>
<dbReference type="Proteomes" id="UP000475862">
    <property type="component" value="Unassembled WGS sequence"/>
</dbReference>